<evidence type="ECO:0000256" key="3">
    <source>
        <dbReference type="ARBA" id="ARBA00022692"/>
    </source>
</evidence>
<dbReference type="Pfam" id="PF01925">
    <property type="entry name" value="TauE"/>
    <property type="match status" value="1"/>
</dbReference>
<feature type="transmembrane region" description="Helical" evidence="6">
    <location>
        <begin position="99"/>
        <end position="120"/>
    </location>
</feature>
<keyword evidence="4 6" id="KW-1133">Transmembrane helix</keyword>
<dbReference type="PANTHER" id="PTHR43701">
    <property type="entry name" value="MEMBRANE TRANSPORTER PROTEIN MJ0441-RELATED"/>
    <property type="match status" value="1"/>
</dbReference>
<evidence type="ECO:0000256" key="5">
    <source>
        <dbReference type="ARBA" id="ARBA00023136"/>
    </source>
</evidence>
<feature type="transmembrane region" description="Helical" evidence="6">
    <location>
        <begin position="68"/>
        <end position="87"/>
    </location>
</feature>
<reference evidence="7 8" key="1">
    <citation type="submission" date="2016-11" db="EMBL/GenBank/DDBJ databases">
        <title>Paenibacillus species isolates.</title>
        <authorList>
            <person name="Beno S.M."/>
        </authorList>
    </citation>
    <scope>NUCLEOTIDE SEQUENCE [LARGE SCALE GENOMIC DNA]</scope>
    <source>
        <strain evidence="7 8">FSL R5-0378</strain>
    </source>
</reference>
<gene>
    <name evidence="7" type="ORF">BK138_11280</name>
</gene>
<keyword evidence="5 6" id="KW-0472">Membrane</keyword>
<proteinExistence type="inferred from homology"/>
<evidence type="ECO:0000256" key="2">
    <source>
        <dbReference type="ARBA" id="ARBA00009142"/>
    </source>
</evidence>
<dbReference type="InterPro" id="IPR051598">
    <property type="entry name" value="TSUP/Inactive_protease-like"/>
</dbReference>
<keyword evidence="8" id="KW-1185">Reference proteome</keyword>
<dbReference type="PANTHER" id="PTHR43701:SF2">
    <property type="entry name" value="MEMBRANE TRANSPORTER PROTEIN YJNA-RELATED"/>
    <property type="match status" value="1"/>
</dbReference>
<comment type="similarity">
    <text evidence="2 6">Belongs to the 4-toluene sulfonate uptake permease (TSUP) (TC 2.A.102) family.</text>
</comment>
<protein>
    <recommendedName>
        <fullName evidence="6">Probable membrane transporter protein</fullName>
    </recommendedName>
</protein>
<feature type="transmembrane region" description="Helical" evidence="6">
    <location>
        <begin position="141"/>
        <end position="161"/>
    </location>
</feature>
<evidence type="ECO:0000256" key="1">
    <source>
        <dbReference type="ARBA" id="ARBA00004141"/>
    </source>
</evidence>
<dbReference type="RefSeq" id="WP_076169669.1">
    <property type="nucleotide sequence ID" value="NZ_MRTP01000002.1"/>
</dbReference>
<feature type="transmembrane region" description="Helical" evidence="6">
    <location>
        <begin position="38"/>
        <end position="56"/>
    </location>
</feature>
<comment type="caution">
    <text evidence="7">The sequence shown here is derived from an EMBL/GenBank/DDBJ whole genome shotgun (WGS) entry which is preliminary data.</text>
</comment>
<accession>A0A1R1ETV0</accession>
<keyword evidence="3 6" id="KW-0812">Transmembrane</keyword>
<evidence type="ECO:0000313" key="8">
    <source>
        <dbReference type="Proteomes" id="UP000187172"/>
    </source>
</evidence>
<feature type="transmembrane region" description="Helical" evidence="6">
    <location>
        <begin position="181"/>
        <end position="204"/>
    </location>
</feature>
<sequence>MKLIDISAVMILLGLLLGFVGAGGSGFIISILTVVFGYPIHIALGTALAAMFFSSLSGSVSHYREGNMLLKSGAVVGLAGAAGAWVSSSWSTLIPEDRLGWMTSGMLFASGLALWLRMAVVSRRPVATVNQAPPVAKGLRYWSFALLIGVVTGMLSGLFGIGSTPFIQLGLMLLLGMPMRYAAGTTMMVIIPIALAGGAGYFTIGYLDFRLLIAVVCGTMVGSYVGAKFTKRVPARWLKTCMVITPMMGAAILLL</sequence>
<feature type="transmembrane region" description="Helical" evidence="6">
    <location>
        <begin position="12"/>
        <end position="32"/>
    </location>
</feature>
<evidence type="ECO:0000256" key="4">
    <source>
        <dbReference type="ARBA" id="ARBA00022989"/>
    </source>
</evidence>
<evidence type="ECO:0000313" key="7">
    <source>
        <dbReference type="EMBL" id="OMF55276.1"/>
    </source>
</evidence>
<dbReference type="STRING" id="297318.BK138_11280"/>
<keyword evidence="6" id="KW-1003">Cell membrane</keyword>
<organism evidence="7 8">
    <name type="scientific">Paenibacillus rhizosphaerae</name>
    <dbReference type="NCBI Taxonomy" id="297318"/>
    <lineage>
        <taxon>Bacteria</taxon>
        <taxon>Bacillati</taxon>
        <taxon>Bacillota</taxon>
        <taxon>Bacilli</taxon>
        <taxon>Bacillales</taxon>
        <taxon>Paenibacillaceae</taxon>
        <taxon>Paenibacillus</taxon>
    </lineage>
</organism>
<name>A0A1R1ETV0_9BACL</name>
<dbReference type="GO" id="GO:0005886">
    <property type="term" value="C:plasma membrane"/>
    <property type="evidence" value="ECO:0007669"/>
    <property type="project" value="UniProtKB-SubCell"/>
</dbReference>
<dbReference type="InterPro" id="IPR002781">
    <property type="entry name" value="TM_pro_TauE-like"/>
</dbReference>
<dbReference type="Proteomes" id="UP000187172">
    <property type="component" value="Unassembled WGS sequence"/>
</dbReference>
<evidence type="ECO:0000256" key="6">
    <source>
        <dbReference type="RuleBase" id="RU363041"/>
    </source>
</evidence>
<comment type="subcellular location">
    <subcellularLocation>
        <location evidence="6">Cell membrane</location>
        <topology evidence="6">Multi-pass membrane protein</topology>
    </subcellularLocation>
    <subcellularLocation>
        <location evidence="1">Membrane</location>
        <topology evidence="1">Multi-pass membrane protein</topology>
    </subcellularLocation>
</comment>
<dbReference type="EMBL" id="MRTP01000002">
    <property type="protein sequence ID" value="OMF55276.1"/>
    <property type="molecule type" value="Genomic_DNA"/>
</dbReference>
<dbReference type="AlphaFoldDB" id="A0A1R1ETV0"/>
<feature type="transmembrane region" description="Helical" evidence="6">
    <location>
        <begin position="211"/>
        <end position="230"/>
    </location>
</feature>